<dbReference type="PROSITE" id="PS00065">
    <property type="entry name" value="D_2_HYDROXYACID_DH_1"/>
    <property type="match status" value="1"/>
</dbReference>
<dbReference type="GO" id="GO:0005829">
    <property type="term" value="C:cytosol"/>
    <property type="evidence" value="ECO:0007669"/>
    <property type="project" value="TreeGrafter"/>
</dbReference>
<dbReference type="Pfam" id="PF02826">
    <property type="entry name" value="2-Hacid_dh_C"/>
    <property type="match status" value="1"/>
</dbReference>
<dbReference type="CDD" id="cd12166">
    <property type="entry name" value="2-Hacid_dh_7"/>
    <property type="match status" value="1"/>
</dbReference>
<proteinExistence type="predicted"/>
<dbReference type="InterPro" id="IPR050223">
    <property type="entry name" value="D-isomer_2-hydroxyacid_DH"/>
</dbReference>
<sequence length="309" mass="33090">MSQQSGLTIWAQWDDLVVPAGFTLRSPANTDLASASETALSDISFYVPSYMGGRTALEFSRKMPNLKVLQMPNAGYEDAIEFTRPGMTLCNGRGIHDASTAELAVGLAIASLRGFPEFVRNQDRGQWVHSRQQSINDKKVAIIGYGSIGKTVARNLSGFDVTVVPFSRSGSDGALKIADLDSQLPTFDVVILILPLNDESRKMFNKERLALLKDGALLVNVARGGIVDTDALVAELNSGRITAALDVTDPEPLPAGHPLWSAHGVMIAPHVGGNTSAFEPRARRLVEAQLARLAQGKGLENVIIAGDIS</sequence>
<keyword evidence="2" id="KW-0520">NAD</keyword>
<reference evidence="4" key="1">
    <citation type="submission" date="2020-05" db="EMBL/GenBank/DDBJ databases">
        <authorList>
            <person name="Chiriac C."/>
            <person name="Salcher M."/>
            <person name="Ghai R."/>
            <person name="Kavagutti S V."/>
        </authorList>
    </citation>
    <scope>NUCLEOTIDE SEQUENCE</scope>
</reference>
<dbReference type="EMBL" id="CAEZSV010000156">
    <property type="protein sequence ID" value="CAB4557210.1"/>
    <property type="molecule type" value="Genomic_DNA"/>
</dbReference>
<dbReference type="SUPFAM" id="SSF51735">
    <property type="entry name" value="NAD(P)-binding Rossmann-fold domains"/>
    <property type="match status" value="1"/>
</dbReference>
<dbReference type="Gene3D" id="3.40.50.720">
    <property type="entry name" value="NAD(P)-binding Rossmann-like Domain"/>
    <property type="match status" value="2"/>
</dbReference>
<name>A0A6J6CZY4_9ZZZZ</name>
<dbReference type="InterPro" id="IPR029752">
    <property type="entry name" value="D-isomer_DH_CS1"/>
</dbReference>
<dbReference type="PANTHER" id="PTHR10996:SF178">
    <property type="entry name" value="2-HYDROXYACID DEHYDROGENASE YGL185C-RELATED"/>
    <property type="match status" value="1"/>
</dbReference>
<dbReference type="GO" id="GO:0030267">
    <property type="term" value="F:glyoxylate reductase (NADPH) activity"/>
    <property type="evidence" value="ECO:0007669"/>
    <property type="project" value="TreeGrafter"/>
</dbReference>
<accession>A0A6J6CZY4</accession>
<feature type="domain" description="D-isomer specific 2-hydroxyacid dehydrogenase NAD-binding" evidence="3">
    <location>
        <begin position="105"/>
        <end position="272"/>
    </location>
</feature>
<dbReference type="InterPro" id="IPR029753">
    <property type="entry name" value="D-isomer_DH_CS"/>
</dbReference>
<dbReference type="InterPro" id="IPR006140">
    <property type="entry name" value="D-isomer_DH_NAD-bd"/>
</dbReference>
<gene>
    <name evidence="4" type="ORF">UFOPK1506_00834</name>
</gene>
<dbReference type="AlphaFoldDB" id="A0A6J6CZY4"/>
<evidence type="ECO:0000256" key="2">
    <source>
        <dbReference type="ARBA" id="ARBA00023027"/>
    </source>
</evidence>
<evidence type="ECO:0000259" key="3">
    <source>
        <dbReference type="Pfam" id="PF02826"/>
    </source>
</evidence>
<dbReference type="PANTHER" id="PTHR10996">
    <property type="entry name" value="2-HYDROXYACID DEHYDROGENASE-RELATED"/>
    <property type="match status" value="1"/>
</dbReference>
<dbReference type="InterPro" id="IPR036291">
    <property type="entry name" value="NAD(P)-bd_dom_sf"/>
</dbReference>
<organism evidence="4">
    <name type="scientific">freshwater metagenome</name>
    <dbReference type="NCBI Taxonomy" id="449393"/>
    <lineage>
        <taxon>unclassified sequences</taxon>
        <taxon>metagenomes</taxon>
        <taxon>ecological metagenomes</taxon>
    </lineage>
</organism>
<dbReference type="GO" id="GO:0016618">
    <property type="term" value="F:hydroxypyruvate reductase [NAD(P)H] activity"/>
    <property type="evidence" value="ECO:0007669"/>
    <property type="project" value="TreeGrafter"/>
</dbReference>
<evidence type="ECO:0000313" key="4">
    <source>
        <dbReference type="EMBL" id="CAB4557210.1"/>
    </source>
</evidence>
<keyword evidence="1" id="KW-0560">Oxidoreductase</keyword>
<evidence type="ECO:0000256" key="1">
    <source>
        <dbReference type="ARBA" id="ARBA00023002"/>
    </source>
</evidence>
<dbReference type="GO" id="GO:0051287">
    <property type="term" value="F:NAD binding"/>
    <property type="evidence" value="ECO:0007669"/>
    <property type="project" value="InterPro"/>
</dbReference>
<protein>
    <submittedName>
        <fullName evidence="4">Unannotated protein</fullName>
    </submittedName>
</protein>
<dbReference type="PROSITE" id="PS00671">
    <property type="entry name" value="D_2_HYDROXYACID_DH_3"/>
    <property type="match status" value="1"/>
</dbReference>